<reference evidence="2" key="1">
    <citation type="submission" date="2022-06" db="EMBL/GenBank/DDBJ databases">
        <title>Aeoliella straminimaris, a novel planctomycete from sediments.</title>
        <authorList>
            <person name="Vitorino I.R."/>
            <person name="Lage O.M."/>
        </authorList>
    </citation>
    <scope>NUCLEOTIDE SEQUENCE</scope>
    <source>
        <strain evidence="2">ICT_H6.2</strain>
    </source>
</reference>
<dbReference type="RefSeq" id="WP_252854197.1">
    <property type="nucleotide sequence ID" value="NZ_JAMXLR010000065.1"/>
</dbReference>
<comment type="caution">
    <text evidence="2">The sequence shown here is derived from an EMBL/GenBank/DDBJ whole genome shotgun (WGS) entry which is preliminary data.</text>
</comment>
<keyword evidence="3" id="KW-1185">Reference proteome</keyword>
<accession>A0A9X2FGM2</accession>
<evidence type="ECO:0000313" key="3">
    <source>
        <dbReference type="Proteomes" id="UP001155241"/>
    </source>
</evidence>
<proteinExistence type="predicted"/>
<evidence type="ECO:0000256" key="1">
    <source>
        <dbReference type="SAM" id="MobiDB-lite"/>
    </source>
</evidence>
<dbReference type="EMBL" id="JAMXLR010000065">
    <property type="protein sequence ID" value="MCO6046084.1"/>
    <property type="molecule type" value="Genomic_DNA"/>
</dbReference>
<dbReference type="Proteomes" id="UP001155241">
    <property type="component" value="Unassembled WGS sequence"/>
</dbReference>
<evidence type="ECO:0000313" key="2">
    <source>
        <dbReference type="EMBL" id="MCO6046084.1"/>
    </source>
</evidence>
<sequence>MAKSPAQIAIALLLAAVYAIVGSTGESLHYMFSGAAAPTASTAGEPQQRQGYFHCHGPDFHWHHHSWLVKQEEADPSAAQSTRVLAKLRPPHHPHEPHACPVLAAVATLKLASGRTELLPADIPARQFLAHSGAQQPARHFLSPHLPRGPPAAPA</sequence>
<feature type="region of interest" description="Disordered" evidence="1">
    <location>
        <begin position="132"/>
        <end position="155"/>
    </location>
</feature>
<protein>
    <submittedName>
        <fullName evidence="2">Uncharacterized protein</fullName>
    </submittedName>
</protein>
<dbReference type="AlphaFoldDB" id="A0A9X2FGM2"/>
<organism evidence="2 3">
    <name type="scientific">Aeoliella straminimaris</name>
    <dbReference type="NCBI Taxonomy" id="2954799"/>
    <lineage>
        <taxon>Bacteria</taxon>
        <taxon>Pseudomonadati</taxon>
        <taxon>Planctomycetota</taxon>
        <taxon>Planctomycetia</taxon>
        <taxon>Pirellulales</taxon>
        <taxon>Lacipirellulaceae</taxon>
        <taxon>Aeoliella</taxon>
    </lineage>
</organism>
<name>A0A9X2FGM2_9BACT</name>
<gene>
    <name evidence="2" type="ORF">NG895_19460</name>
</gene>